<dbReference type="Proteomes" id="UP000471705">
    <property type="component" value="Unassembled WGS sequence"/>
</dbReference>
<evidence type="ECO:0000313" key="2">
    <source>
        <dbReference type="EMBL" id="API53575.1"/>
    </source>
</evidence>
<gene>
    <name evidence="2" type="ORF">BMW22_19930</name>
    <name evidence="4" type="ORF">GR257_08245</name>
    <name evidence="3" type="ORF">HFO42_14515</name>
</gene>
<evidence type="ECO:0000313" key="4">
    <source>
        <dbReference type="EMBL" id="NEK14846.1"/>
    </source>
</evidence>
<dbReference type="Proteomes" id="UP000183050">
    <property type="component" value="Chromosome"/>
</dbReference>
<dbReference type="SMART" id="SM00530">
    <property type="entry name" value="HTH_XRE"/>
    <property type="match status" value="1"/>
</dbReference>
<dbReference type="Pfam" id="PF01381">
    <property type="entry name" value="HTH_3"/>
    <property type="match status" value="1"/>
</dbReference>
<reference evidence="2 5" key="1">
    <citation type="submission" date="2016-11" db="EMBL/GenBank/DDBJ databases">
        <title>Rhizobium leguminosarum bv. viciae strain Vaf12 isolated from Vavilovia formosa root nodules from Russia, Dagestan.</title>
        <authorList>
            <person name="Kimeklis A."/>
        </authorList>
    </citation>
    <scope>NUCLEOTIDE SEQUENCE [LARGE SCALE GENOMIC DNA]</scope>
    <source>
        <strain evidence="2 5">Vaf-108</strain>
    </source>
</reference>
<name>A0A1L3ZD35_RHILE</name>
<evidence type="ECO:0000313" key="3">
    <source>
        <dbReference type="EMBL" id="MBY5629305.1"/>
    </source>
</evidence>
<organism evidence="2 5">
    <name type="scientific">Rhizobium leguminosarum</name>
    <dbReference type="NCBI Taxonomy" id="384"/>
    <lineage>
        <taxon>Bacteria</taxon>
        <taxon>Pseudomonadati</taxon>
        <taxon>Pseudomonadota</taxon>
        <taxon>Alphaproteobacteria</taxon>
        <taxon>Hyphomicrobiales</taxon>
        <taxon>Rhizobiaceae</taxon>
        <taxon>Rhizobium/Agrobacterium group</taxon>
        <taxon>Rhizobium</taxon>
    </lineage>
</organism>
<accession>A0A1L3ZD35</accession>
<dbReference type="PROSITE" id="PS50943">
    <property type="entry name" value="HTH_CROC1"/>
    <property type="match status" value="1"/>
</dbReference>
<dbReference type="SUPFAM" id="SSF47413">
    <property type="entry name" value="lambda repressor-like DNA-binding domains"/>
    <property type="match status" value="1"/>
</dbReference>
<dbReference type="InterPro" id="IPR010982">
    <property type="entry name" value="Lambda_DNA-bd_dom_sf"/>
</dbReference>
<proteinExistence type="predicted"/>
<dbReference type="RefSeq" id="WP_003544853.1">
    <property type="nucleotide sequence ID" value="NZ_CP018228.1"/>
</dbReference>
<feature type="domain" description="HTH cro/C1-type" evidence="1">
    <location>
        <begin position="19"/>
        <end position="73"/>
    </location>
</feature>
<dbReference type="InterPro" id="IPR001387">
    <property type="entry name" value="Cro/C1-type_HTH"/>
</dbReference>
<dbReference type="EMBL" id="CP018228">
    <property type="protein sequence ID" value="API53575.1"/>
    <property type="molecule type" value="Genomic_DNA"/>
</dbReference>
<evidence type="ECO:0000313" key="5">
    <source>
        <dbReference type="Proteomes" id="UP000183050"/>
    </source>
</evidence>
<dbReference type="EMBL" id="WUFV01000003">
    <property type="protein sequence ID" value="NEK14846.1"/>
    <property type="molecule type" value="Genomic_DNA"/>
</dbReference>
<evidence type="ECO:0000259" key="1">
    <source>
        <dbReference type="PROSITE" id="PS50943"/>
    </source>
</evidence>
<reference evidence="4 6" key="2">
    <citation type="submission" date="2019-12" db="EMBL/GenBank/DDBJ databases">
        <title>Rhizobium genotypes associated with high levels of biological nitrogen fixation by grain legumes in a temperate-maritime cropping system.</title>
        <authorList>
            <person name="Maluk M."/>
            <person name="Francesc Ferrando Molina F."/>
            <person name="Lopez Del Egido L."/>
            <person name="Lafos M."/>
            <person name="Langarica-Fuentes A."/>
            <person name="Gebre Yohannes G."/>
            <person name="Young M.W."/>
            <person name="Martin P."/>
            <person name="Gantlett R."/>
            <person name="Kenicer G."/>
            <person name="Hawes C."/>
            <person name="Begg G.S."/>
            <person name="Quilliam R.S."/>
            <person name="Squire G.R."/>
            <person name="Poole P.S."/>
            <person name="Young P.W."/>
            <person name="Iannetta P.M."/>
            <person name="James E.K."/>
        </authorList>
    </citation>
    <scope>NUCLEOTIDE SEQUENCE [LARGE SCALE GENOMIC DNA]</scope>
    <source>
        <strain evidence="4 6">JHI54</strain>
    </source>
</reference>
<dbReference type="Gene3D" id="1.10.260.40">
    <property type="entry name" value="lambda repressor-like DNA-binding domains"/>
    <property type="match status" value="1"/>
</dbReference>
<evidence type="ECO:0000313" key="6">
    <source>
        <dbReference type="Proteomes" id="UP000471705"/>
    </source>
</evidence>
<dbReference type="EMBL" id="JAAXEP010000007">
    <property type="protein sequence ID" value="MBY5629305.1"/>
    <property type="molecule type" value="Genomic_DNA"/>
</dbReference>
<dbReference type="Proteomes" id="UP000825699">
    <property type="component" value="Unassembled WGS sequence"/>
</dbReference>
<protein>
    <submittedName>
        <fullName evidence="4">Helix-turn-helix domain-containing protein</fullName>
    </submittedName>
    <submittedName>
        <fullName evidence="2 3">Transcriptional regulator</fullName>
    </submittedName>
</protein>
<sequence>MIENKKKPNPIDIHVGSRIRLRRTMLGMSQEKLGESLGITFQQIQKYEKGTNRVGASRLQNISNILNVPVSFFFEDAPGEHSSAGGGMEASSSNYVVDFLSSSEGLQLNRAFVKISDPKVRRKVVELVKALAAEADAD</sequence>
<dbReference type="OrthoDB" id="9797172at2"/>
<dbReference type="GeneID" id="303205395"/>
<dbReference type="GO" id="GO:0003677">
    <property type="term" value="F:DNA binding"/>
    <property type="evidence" value="ECO:0007669"/>
    <property type="project" value="InterPro"/>
</dbReference>
<dbReference type="CDD" id="cd00093">
    <property type="entry name" value="HTH_XRE"/>
    <property type="match status" value="1"/>
</dbReference>
<dbReference type="AlphaFoldDB" id="A0A1L3ZD35"/>
<reference evidence="3" key="3">
    <citation type="submission" date="2020-04" db="EMBL/GenBank/DDBJ databases">
        <title>Global-level population genomics supports evidence of horizontal gene transfer on evolution of Rhizobia in Lentils.</title>
        <authorList>
            <person name="Gai Y."/>
            <person name="Cook D."/>
            <person name="Riely B."/>
        </authorList>
    </citation>
    <scope>NUCLEOTIDE SEQUENCE</scope>
    <source>
        <strain evidence="3">Derici101B</strain>
    </source>
</reference>